<evidence type="ECO:0000313" key="1">
    <source>
        <dbReference type="EMBL" id="SGY92935.1"/>
    </source>
</evidence>
<sequence>MCQGAIKIKPYYKAAKVNKKNDPFMIINAAVNGGKWYITNHTV</sequence>
<reference evidence="1 2" key="1">
    <citation type="submission" date="2016-11" db="EMBL/GenBank/DDBJ databases">
        <authorList>
            <person name="Klemetsen T."/>
        </authorList>
    </citation>
    <scope>NUCLEOTIDE SEQUENCE [LARGE SCALE GENOMIC DNA]</scope>
    <source>
        <strain evidence="1">MT 2528</strain>
    </source>
</reference>
<name>A0ABY1HEP9_9GAMM</name>
<evidence type="ECO:0000313" key="2">
    <source>
        <dbReference type="Proteomes" id="UP000182660"/>
    </source>
</evidence>
<keyword evidence="2" id="KW-1185">Reference proteome</keyword>
<dbReference type="EMBL" id="FPLJ01000055">
    <property type="protein sequence ID" value="SGY92935.1"/>
    <property type="molecule type" value="Genomic_DNA"/>
</dbReference>
<organism evidence="1 2">
    <name type="scientific">Moritella viscosa</name>
    <dbReference type="NCBI Taxonomy" id="80854"/>
    <lineage>
        <taxon>Bacteria</taxon>
        <taxon>Pseudomonadati</taxon>
        <taxon>Pseudomonadota</taxon>
        <taxon>Gammaproteobacteria</taxon>
        <taxon>Alteromonadales</taxon>
        <taxon>Moritellaceae</taxon>
        <taxon>Moritella</taxon>
    </lineage>
</organism>
<proteinExistence type="predicted"/>
<dbReference type="Proteomes" id="UP000182660">
    <property type="component" value="Unassembled WGS sequence"/>
</dbReference>
<gene>
    <name evidence="1" type="ORF">MT2528_2471</name>
</gene>
<accession>A0ABY1HEP9</accession>
<comment type="caution">
    <text evidence="1">The sequence shown here is derived from an EMBL/GenBank/DDBJ whole genome shotgun (WGS) entry which is preliminary data.</text>
</comment>
<protein>
    <submittedName>
        <fullName evidence="1">Acyl-CoA dehydrogenase, middle domain</fullName>
    </submittedName>
</protein>